<dbReference type="CDD" id="cd06171">
    <property type="entry name" value="Sigma70_r4"/>
    <property type="match status" value="1"/>
</dbReference>
<evidence type="ECO:0000313" key="9">
    <source>
        <dbReference type="Proteomes" id="UP000199051"/>
    </source>
</evidence>
<reference evidence="9" key="1">
    <citation type="submission" date="2016-10" db="EMBL/GenBank/DDBJ databases">
        <authorList>
            <person name="Varghese N."/>
            <person name="Submissions S."/>
        </authorList>
    </citation>
    <scope>NUCLEOTIDE SEQUENCE [LARGE SCALE GENOMIC DNA]</scope>
    <source>
        <strain evidence="9">DSM 44260</strain>
    </source>
</reference>
<keyword evidence="2" id="KW-0805">Transcription regulation</keyword>
<dbReference type="InterPro" id="IPR013249">
    <property type="entry name" value="RNA_pol_sigma70_r4_t2"/>
</dbReference>
<dbReference type="InterPro" id="IPR013325">
    <property type="entry name" value="RNA_pol_sigma_r2"/>
</dbReference>
<accession>A0A1H9NN51</accession>
<evidence type="ECO:0000259" key="7">
    <source>
        <dbReference type="Pfam" id="PF08281"/>
    </source>
</evidence>
<dbReference type="InterPro" id="IPR007627">
    <property type="entry name" value="RNA_pol_sigma70_r2"/>
</dbReference>
<sequence length="166" mass="18612">MTFDEYVRDRGQALLRFAYLLTGDRHLAEDLVQTALLKAHGRWRRVAAADHPDAYLRRIMVNANIDWQRKRSNSELPVQPGDAWFEVAGAGDHADNVAARAQTWGALAALPPRQRAVLVLRFYEDRDDRAIAELLGCAESTVRSQASRALNSLRTAWGETMEPAGE</sequence>
<evidence type="ECO:0000256" key="1">
    <source>
        <dbReference type="ARBA" id="ARBA00010641"/>
    </source>
</evidence>
<dbReference type="SUPFAM" id="SSF88946">
    <property type="entry name" value="Sigma2 domain of RNA polymerase sigma factors"/>
    <property type="match status" value="1"/>
</dbReference>
<dbReference type="AlphaFoldDB" id="A0A1H9NN51"/>
<dbReference type="InterPro" id="IPR039425">
    <property type="entry name" value="RNA_pol_sigma-70-like"/>
</dbReference>
<dbReference type="STRING" id="155974.SAMN04487818_10322"/>
<organism evidence="8 9">
    <name type="scientific">Actinokineospora terrae</name>
    <dbReference type="NCBI Taxonomy" id="155974"/>
    <lineage>
        <taxon>Bacteria</taxon>
        <taxon>Bacillati</taxon>
        <taxon>Actinomycetota</taxon>
        <taxon>Actinomycetes</taxon>
        <taxon>Pseudonocardiales</taxon>
        <taxon>Pseudonocardiaceae</taxon>
        <taxon>Actinokineospora</taxon>
    </lineage>
</organism>
<dbReference type="NCBIfam" id="TIGR02937">
    <property type="entry name" value="sigma70-ECF"/>
    <property type="match status" value="1"/>
</dbReference>
<dbReference type="GO" id="GO:0016987">
    <property type="term" value="F:sigma factor activity"/>
    <property type="evidence" value="ECO:0007669"/>
    <property type="project" value="UniProtKB-KW"/>
</dbReference>
<proteinExistence type="inferred from homology"/>
<dbReference type="Proteomes" id="UP000199051">
    <property type="component" value="Unassembled WGS sequence"/>
</dbReference>
<feature type="domain" description="RNA polymerase sigma factor 70 region 4 type 2" evidence="7">
    <location>
        <begin position="105"/>
        <end position="152"/>
    </location>
</feature>
<evidence type="ECO:0000259" key="6">
    <source>
        <dbReference type="Pfam" id="PF04542"/>
    </source>
</evidence>
<dbReference type="InterPro" id="IPR013324">
    <property type="entry name" value="RNA_pol_sigma_r3/r4-like"/>
</dbReference>
<feature type="domain" description="RNA polymerase sigma-70 region 2" evidence="6">
    <location>
        <begin position="8"/>
        <end position="72"/>
    </location>
</feature>
<name>A0A1H9NN51_9PSEU</name>
<dbReference type="NCBIfam" id="TIGR02983">
    <property type="entry name" value="SigE-fam_strep"/>
    <property type="match status" value="1"/>
</dbReference>
<dbReference type="Pfam" id="PF08281">
    <property type="entry name" value="Sigma70_r4_2"/>
    <property type="match status" value="1"/>
</dbReference>
<dbReference type="RefSeq" id="WP_092775507.1">
    <property type="nucleotide sequence ID" value="NZ_FOGI01000003.1"/>
</dbReference>
<dbReference type="GO" id="GO:0006352">
    <property type="term" value="P:DNA-templated transcription initiation"/>
    <property type="evidence" value="ECO:0007669"/>
    <property type="project" value="InterPro"/>
</dbReference>
<evidence type="ECO:0000256" key="4">
    <source>
        <dbReference type="ARBA" id="ARBA00023125"/>
    </source>
</evidence>
<keyword evidence="3" id="KW-0731">Sigma factor</keyword>
<dbReference type="InterPro" id="IPR014325">
    <property type="entry name" value="RNA_pol_sigma-E_actinobac"/>
</dbReference>
<dbReference type="InterPro" id="IPR036388">
    <property type="entry name" value="WH-like_DNA-bd_sf"/>
</dbReference>
<dbReference type="Gene3D" id="1.10.10.10">
    <property type="entry name" value="Winged helix-like DNA-binding domain superfamily/Winged helix DNA-binding domain"/>
    <property type="match status" value="1"/>
</dbReference>
<dbReference type="GO" id="GO:0003677">
    <property type="term" value="F:DNA binding"/>
    <property type="evidence" value="ECO:0007669"/>
    <property type="project" value="UniProtKB-KW"/>
</dbReference>
<evidence type="ECO:0000256" key="2">
    <source>
        <dbReference type="ARBA" id="ARBA00023015"/>
    </source>
</evidence>
<evidence type="ECO:0000256" key="5">
    <source>
        <dbReference type="ARBA" id="ARBA00023163"/>
    </source>
</evidence>
<comment type="similarity">
    <text evidence="1">Belongs to the sigma-70 factor family. ECF subfamily.</text>
</comment>
<dbReference type="SUPFAM" id="SSF88659">
    <property type="entry name" value="Sigma3 and sigma4 domains of RNA polymerase sigma factors"/>
    <property type="match status" value="1"/>
</dbReference>
<dbReference type="PANTHER" id="PTHR43133">
    <property type="entry name" value="RNA POLYMERASE ECF-TYPE SIGMA FACTO"/>
    <property type="match status" value="1"/>
</dbReference>
<protein>
    <submittedName>
        <fullName evidence="8">RNA polymerase sigma-70 factor, sigma-E family</fullName>
    </submittedName>
</protein>
<dbReference type="EMBL" id="FOGI01000003">
    <property type="protein sequence ID" value="SER36803.1"/>
    <property type="molecule type" value="Genomic_DNA"/>
</dbReference>
<keyword evidence="9" id="KW-1185">Reference proteome</keyword>
<dbReference type="Gene3D" id="1.10.1740.10">
    <property type="match status" value="1"/>
</dbReference>
<evidence type="ECO:0000313" key="8">
    <source>
        <dbReference type="EMBL" id="SER36803.1"/>
    </source>
</evidence>
<dbReference type="InterPro" id="IPR014284">
    <property type="entry name" value="RNA_pol_sigma-70_dom"/>
</dbReference>
<dbReference type="Pfam" id="PF04542">
    <property type="entry name" value="Sigma70_r2"/>
    <property type="match status" value="1"/>
</dbReference>
<keyword evidence="4" id="KW-0238">DNA-binding</keyword>
<keyword evidence="5" id="KW-0804">Transcription</keyword>
<gene>
    <name evidence="8" type="ORF">SAMN04487818_10322</name>
</gene>
<evidence type="ECO:0000256" key="3">
    <source>
        <dbReference type="ARBA" id="ARBA00023082"/>
    </source>
</evidence>
<dbReference type="PANTHER" id="PTHR43133:SF50">
    <property type="entry name" value="ECF RNA POLYMERASE SIGMA FACTOR SIGM"/>
    <property type="match status" value="1"/>
</dbReference>